<evidence type="ECO:0000256" key="1">
    <source>
        <dbReference type="SAM" id="MobiDB-lite"/>
    </source>
</evidence>
<reference evidence="2" key="1">
    <citation type="submission" date="2022-07" db="EMBL/GenBank/DDBJ databases">
        <title>Chromosome-level genome of Muraenolepis orangiensis.</title>
        <authorList>
            <person name="Kim J."/>
        </authorList>
    </citation>
    <scope>NUCLEOTIDE SEQUENCE</scope>
    <source>
        <strain evidence="2">KU_S4_2022</strain>
        <tissue evidence="2">Muscle</tissue>
    </source>
</reference>
<proteinExistence type="predicted"/>
<dbReference type="Proteomes" id="UP001148018">
    <property type="component" value="Unassembled WGS sequence"/>
</dbReference>
<dbReference type="AlphaFoldDB" id="A0A9Q0IN46"/>
<evidence type="ECO:0000313" key="3">
    <source>
        <dbReference type="Proteomes" id="UP001148018"/>
    </source>
</evidence>
<name>A0A9Q0IN46_9TELE</name>
<dbReference type="EMBL" id="JANIIK010000044">
    <property type="protein sequence ID" value="KAJ3604123.1"/>
    <property type="molecule type" value="Genomic_DNA"/>
</dbReference>
<evidence type="ECO:0000313" key="2">
    <source>
        <dbReference type="EMBL" id="KAJ3604123.1"/>
    </source>
</evidence>
<sequence length="66" mass="7019">MNGPAAYGGTTAIRESMTTSRLNGPQAGMDWGDARRRTNPVREQASGRVKVVVTGWRQGSITPSAT</sequence>
<keyword evidence="3" id="KW-1185">Reference proteome</keyword>
<organism evidence="2 3">
    <name type="scientific">Muraenolepis orangiensis</name>
    <name type="common">Patagonian moray cod</name>
    <dbReference type="NCBI Taxonomy" id="630683"/>
    <lineage>
        <taxon>Eukaryota</taxon>
        <taxon>Metazoa</taxon>
        <taxon>Chordata</taxon>
        <taxon>Craniata</taxon>
        <taxon>Vertebrata</taxon>
        <taxon>Euteleostomi</taxon>
        <taxon>Actinopterygii</taxon>
        <taxon>Neopterygii</taxon>
        <taxon>Teleostei</taxon>
        <taxon>Neoteleostei</taxon>
        <taxon>Acanthomorphata</taxon>
        <taxon>Zeiogadaria</taxon>
        <taxon>Gadariae</taxon>
        <taxon>Gadiformes</taxon>
        <taxon>Muraenolepidoidei</taxon>
        <taxon>Muraenolepididae</taxon>
        <taxon>Muraenolepis</taxon>
    </lineage>
</organism>
<feature type="region of interest" description="Disordered" evidence="1">
    <location>
        <begin position="1"/>
        <end position="45"/>
    </location>
</feature>
<comment type="caution">
    <text evidence="2">The sequence shown here is derived from an EMBL/GenBank/DDBJ whole genome shotgun (WGS) entry which is preliminary data.</text>
</comment>
<accession>A0A9Q0IN46</accession>
<gene>
    <name evidence="2" type="ORF">NHX12_028864</name>
</gene>
<protein>
    <submittedName>
        <fullName evidence="2">Uncharacterized protein</fullName>
    </submittedName>
</protein>